<dbReference type="Proteomes" id="UP000035740">
    <property type="component" value="Unassembled WGS sequence"/>
</dbReference>
<dbReference type="Gramene" id="KMS65132">
    <property type="protein sequence ID" value="KMS65132"/>
    <property type="gene ID" value="BVRB_039110"/>
</dbReference>
<protein>
    <submittedName>
        <fullName evidence="1">Uncharacterized protein</fullName>
    </submittedName>
</protein>
<proteinExistence type="predicted"/>
<reference evidence="1 2" key="1">
    <citation type="journal article" date="2014" name="Nature">
        <title>The genome of the recently domesticated crop plant sugar beet (Beta vulgaris).</title>
        <authorList>
            <person name="Dohm J.C."/>
            <person name="Minoche A.E."/>
            <person name="Holtgrawe D."/>
            <person name="Capella-Gutierrez S."/>
            <person name="Zakrzewski F."/>
            <person name="Tafer H."/>
            <person name="Rupp O."/>
            <person name="Sorensen T.R."/>
            <person name="Stracke R."/>
            <person name="Reinhardt R."/>
            <person name="Goesmann A."/>
            <person name="Kraft T."/>
            <person name="Schulz B."/>
            <person name="Stadler P.F."/>
            <person name="Schmidt T."/>
            <person name="Gabaldon T."/>
            <person name="Lehrach H."/>
            <person name="Weisshaar B."/>
            <person name="Himmelbauer H."/>
        </authorList>
    </citation>
    <scope>NUCLEOTIDE SEQUENCE [LARGE SCALE GENOMIC DNA]</scope>
    <source>
        <tissue evidence="1">Taproot</tissue>
    </source>
</reference>
<dbReference type="Gene3D" id="2.30.29.30">
    <property type="entry name" value="Pleckstrin-homology domain (PH domain)/Phosphotyrosine-binding domain (PTB)"/>
    <property type="match status" value="1"/>
</dbReference>
<evidence type="ECO:0000313" key="1">
    <source>
        <dbReference type="EMBL" id="KMS65132.1"/>
    </source>
</evidence>
<feature type="non-terminal residue" evidence="1">
    <location>
        <position position="1"/>
    </location>
</feature>
<dbReference type="AlphaFoldDB" id="A0A0J7YNH7"/>
<organism evidence="1 2">
    <name type="scientific">Beta vulgaris subsp. vulgaris</name>
    <name type="common">Beet</name>
    <dbReference type="NCBI Taxonomy" id="3555"/>
    <lineage>
        <taxon>Eukaryota</taxon>
        <taxon>Viridiplantae</taxon>
        <taxon>Streptophyta</taxon>
        <taxon>Embryophyta</taxon>
        <taxon>Tracheophyta</taxon>
        <taxon>Spermatophyta</taxon>
        <taxon>Magnoliopsida</taxon>
        <taxon>eudicotyledons</taxon>
        <taxon>Gunneridae</taxon>
        <taxon>Pentapetalae</taxon>
        <taxon>Caryophyllales</taxon>
        <taxon>Chenopodiaceae</taxon>
        <taxon>Betoideae</taxon>
        <taxon>Beta</taxon>
    </lineage>
</organism>
<keyword evidence="2" id="KW-1185">Reference proteome</keyword>
<dbReference type="OrthoDB" id="5981550at2759"/>
<name>A0A0J7YNH7_BETVV</name>
<feature type="non-terminal residue" evidence="1">
    <location>
        <position position="148"/>
    </location>
</feature>
<dbReference type="InterPro" id="IPR011993">
    <property type="entry name" value="PH-like_dom_sf"/>
</dbReference>
<sequence length="148" mass="16875">ELAEVHGIVVGPRTQAFTDYDWSTGKPWLCFSIIAEERTLDFQCSNNDEIRFVIMGLQCCTTLSYESLTYGRILWTRAILKAITIARRSGLCTLDVFRDLEVQAKTFIRQQNVQQLIMKFFRESKRCGTVKQSEEAGGVASTTYEFAP</sequence>
<accession>A0A0J7YNH7</accession>
<gene>
    <name evidence="1" type="ORF">BVRB_039110</name>
</gene>
<dbReference type="EMBL" id="KQ114055">
    <property type="protein sequence ID" value="KMS65132.1"/>
    <property type="molecule type" value="Genomic_DNA"/>
</dbReference>
<evidence type="ECO:0000313" key="2">
    <source>
        <dbReference type="Proteomes" id="UP000035740"/>
    </source>
</evidence>